<proteinExistence type="predicted"/>
<dbReference type="GO" id="GO:0048255">
    <property type="term" value="P:mRNA stabilization"/>
    <property type="evidence" value="ECO:0007669"/>
    <property type="project" value="InterPro"/>
</dbReference>
<dbReference type="InterPro" id="IPR036390">
    <property type="entry name" value="WH_DNA-bd_sf"/>
</dbReference>
<evidence type="ECO:0000256" key="1">
    <source>
        <dbReference type="ARBA" id="ARBA00022884"/>
    </source>
</evidence>
<dbReference type="InterPro" id="IPR045180">
    <property type="entry name" value="La_dom_prot"/>
</dbReference>
<reference evidence="6" key="1">
    <citation type="submission" date="2023-11" db="UniProtKB">
        <authorList>
            <consortium name="WormBaseParasite"/>
        </authorList>
    </citation>
    <scope>IDENTIFICATION</scope>
</reference>
<feature type="region of interest" description="Disordered" evidence="3">
    <location>
        <begin position="132"/>
        <end position="157"/>
    </location>
</feature>
<dbReference type="Gene3D" id="1.10.10.10">
    <property type="entry name" value="Winged helix-like DNA-binding domain superfamily/Winged helix DNA-binding domain"/>
    <property type="match status" value="1"/>
</dbReference>
<feature type="domain" description="HTH La-type RNA-binding" evidence="4">
    <location>
        <begin position="196"/>
        <end position="288"/>
    </location>
</feature>
<feature type="region of interest" description="Disordered" evidence="3">
    <location>
        <begin position="418"/>
        <end position="451"/>
    </location>
</feature>
<dbReference type="GO" id="GO:0045727">
    <property type="term" value="P:positive regulation of translation"/>
    <property type="evidence" value="ECO:0007669"/>
    <property type="project" value="TreeGrafter"/>
</dbReference>
<dbReference type="InterPro" id="IPR036388">
    <property type="entry name" value="WH-like_DNA-bd_sf"/>
</dbReference>
<evidence type="ECO:0000256" key="2">
    <source>
        <dbReference type="PROSITE-ProRule" id="PRU00332"/>
    </source>
</evidence>
<dbReference type="CDD" id="cd07323">
    <property type="entry name" value="LAM"/>
    <property type="match status" value="1"/>
</dbReference>
<feature type="compositionally biased region" description="Polar residues" evidence="3">
    <location>
        <begin position="437"/>
        <end position="449"/>
    </location>
</feature>
<protein>
    <recommendedName>
        <fullName evidence="4">HTH La-type RNA-binding domain-containing protein</fullName>
    </recommendedName>
</protein>
<dbReference type="Pfam" id="PF05383">
    <property type="entry name" value="La"/>
    <property type="match status" value="1"/>
</dbReference>
<organism evidence="5 6">
    <name type="scientific">Schistosoma mattheei</name>
    <dbReference type="NCBI Taxonomy" id="31246"/>
    <lineage>
        <taxon>Eukaryota</taxon>
        <taxon>Metazoa</taxon>
        <taxon>Spiralia</taxon>
        <taxon>Lophotrochozoa</taxon>
        <taxon>Platyhelminthes</taxon>
        <taxon>Trematoda</taxon>
        <taxon>Digenea</taxon>
        <taxon>Strigeidida</taxon>
        <taxon>Schistosomatoidea</taxon>
        <taxon>Schistosomatidae</taxon>
        <taxon>Schistosoma</taxon>
    </lineage>
</organism>
<dbReference type="PANTHER" id="PTHR22792">
    <property type="entry name" value="LUPUS LA PROTEIN-RELATED"/>
    <property type="match status" value="1"/>
</dbReference>
<dbReference type="AlphaFoldDB" id="A0AA85BEG5"/>
<dbReference type="SMART" id="SM00715">
    <property type="entry name" value="LA"/>
    <property type="match status" value="1"/>
</dbReference>
<dbReference type="InterPro" id="IPR006630">
    <property type="entry name" value="La_HTH"/>
</dbReference>
<dbReference type="GO" id="GO:0010494">
    <property type="term" value="C:cytoplasmic stress granule"/>
    <property type="evidence" value="ECO:0007669"/>
    <property type="project" value="TreeGrafter"/>
</dbReference>
<dbReference type="SMART" id="SM00684">
    <property type="entry name" value="DM15"/>
    <property type="match status" value="3"/>
</dbReference>
<accession>A0AA85BEG5</accession>
<evidence type="ECO:0000313" key="5">
    <source>
        <dbReference type="Proteomes" id="UP000050791"/>
    </source>
</evidence>
<dbReference type="Proteomes" id="UP000050791">
    <property type="component" value="Unassembled WGS sequence"/>
</dbReference>
<dbReference type="WBParaSite" id="SMTH1_51020.1">
    <property type="protein sequence ID" value="SMTH1_51020.1"/>
    <property type="gene ID" value="SMTH1_51020"/>
</dbReference>
<dbReference type="GO" id="GO:0005829">
    <property type="term" value="C:cytosol"/>
    <property type="evidence" value="ECO:0007669"/>
    <property type="project" value="TreeGrafter"/>
</dbReference>
<evidence type="ECO:0000313" key="6">
    <source>
        <dbReference type="WBParaSite" id="SMTH1_51020.1"/>
    </source>
</evidence>
<evidence type="ECO:0000259" key="4">
    <source>
        <dbReference type="PROSITE" id="PS50961"/>
    </source>
</evidence>
<dbReference type="PANTHER" id="PTHR22792:SF132">
    <property type="entry name" value="LA-RELATED PROTEIN 1"/>
    <property type="match status" value="1"/>
</dbReference>
<dbReference type="Pfam" id="PF21071">
    <property type="entry name" value="LARP1_HEAT"/>
    <property type="match status" value="1"/>
</dbReference>
<feature type="region of interest" description="Disordered" evidence="3">
    <location>
        <begin position="1"/>
        <end position="38"/>
    </location>
</feature>
<evidence type="ECO:0000256" key="3">
    <source>
        <dbReference type="SAM" id="MobiDB-lite"/>
    </source>
</evidence>
<feature type="compositionally biased region" description="Low complexity" evidence="3">
    <location>
        <begin position="132"/>
        <end position="153"/>
    </location>
</feature>
<keyword evidence="1 2" id="KW-0694">RNA-binding</keyword>
<sequence length="890" mass="99387">MRFSKSGRPQRRQQTSGTPVTAANRGIPGPKNSEQIYSPTNLWVPSDISQAANLGRMTTHGRSAPGKLNNVPHLIPIPLYGSVPQTSPLSPSFLSAVGYPLLMIYPTGPLSAPATSGVSDPVYDYSVNCQTSHSSSVGVSSVSQQRSTDSSESNRIEPQVFSPPLGTDLNNVFSSLFPGTAIAQPASLCFLASSSSDPTILIRHQILHQVEFYFSPDNLAKDVYLRRQMDSDGWVDVNVIAKFNRVASLCTDLNDILEAIRVSPLLDVDVPKARVRCKNNPSIWPLPLVSNEKLRISSGNKTVLNPDAPEFIPSQSIANTDQTESSLELVTKSGATPITSTQEDLNFSFSNELRSVYSNLPPHSSASKRTRSSFSECDKYSSIYHCRTRTSSTNSEDDLDDSMLSCLLVIAPNTSHDPLPSSCSNLDDDSRNESSKPSKFPSVTNSSTDESVETTIDDLCKAIEESNVHTESNFTESNLANVIKEKASTCTEIFSTSSTSYTTTTTICCNSPLVQLDVPVSEVSAHSCVPVSSNPLYSESCLSYVHPSIPGPVTYTVIPTATALHPQTGLILPTLSRNPFLVPSTPMYYIPQISALPLVSPVDNLFPQIPICQPLPSFLNYDQSYLSFPDIKYDLKGRSQMSQPIIHNPTILRPRKQKTYHPTRRNMLVSFSPGFCCSYPFRCLLEWRIPSCSSSTSSQQRGFTFHAYNQFRSKCLKDREAKGKGRSQEMNTLYSFWSFFLREHFNRTMYKDFRKHALDDAKENARYGLECLFRFYSYGLERHFRKAIFKDFQEETLKDYDNGHLYGLEKFWAFLHYSQRKVKLDTRLQSLLDSKYRTLGDFRVNFEPPTGFFINKSRRRTKSESISTCQTKPILGSRTPPVEFHSSRIS</sequence>
<dbReference type="PROSITE" id="PS50961">
    <property type="entry name" value="HTH_LA"/>
    <property type="match status" value="1"/>
</dbReference>
<name>A0AA85BEG5_9TREM</name>
<dbReference type="SUPFAM" id="SSF46785">
    <property type="entry name" value="Winged helix' DNA-binding domain"/>
    <property type="match status" value="1"/>
</dbReference>
<feature type="compositionally biased region" description="Polar residues" evidence="3">
    <location>
        <begin position="12"/>
        <end position="21"/>
    </location>
</feature>
<dbReference type="InterPro" id="IPR006607">
    <property type="entry name" value="DM15"/>
</dbReference>
<dbReference type="GO" id="GO:0000339">
    <property type="term" value="F:RNA cap binding"/>
    <property type="evidence" value="ECO:0007669"/>
    <property type="project" value="InterPro"/>
</dbReference>